<feature type="compositionally biased region" description="Pro residues" evidence="7">
    <location>
        <begin position="441"/>
        <end position="456"/>
    </location>
</feature>
<dbReference type="InterPro" id="IPR022398">
    <property type="entry name" value="Peptidase_S8_His-AS"/>
</dbReference>
<evidence type="ECO:0000256" key="5">
    <source>
        <dbReference type="PIRSR" id="PIRSR615500-1"/>
    </source>
</evidence>
<feature type="signal peptide" evidence="8">
    <location>
        <begin position="1"/>
        <end position="20"/>
    </location>
</feature>
<dbReference type="InterPro" id="IPR000209">
    <property type="entry name" value="Peptidase_S8/S53_dom"/>
</dbReference>
<feature type="domain" description="Peptidase S8/S53" evidence="9">
    <location>
        <begin position="138"/>
        <end position="415"/>
    </location>
</feature>
<dbReference type="EMBL" id="CADCVS010000335">
    <property type="protein sequence ID" value="CAA9512776.1"/>
    <property type="molecule type" value="Genomic_DNA"/>
</dbReference>
<organism evidence="10">
    <name type="scientific">uncultured Solirubrobacteraceae bacterium</name>
    <dbReference type="NCBI Taxonomy" id="1162706"/>
    <lineage>
        <taxon>Bacteria</taxon>
        <taxon>Bacillati</taxon>
        <taxon>Actinomycetota</taxon>
        <taxon>Thermoleophilia</taxon>
        <taxon>Solirubrobacterales</taxon>
        <taxon>Solirubrobacteraceae</taxon>
        <taxon>environmental samples</taxon>
    </lineage>
</organism>
<evidence type="ECO:0000256" key="6">
    <source>
        <dbReference type="PROSITE-ProRule" id="PRU01240"/>
    </source>
</evidence>
<feature type="active site" description="Charge relay system" evidence="5 6">
    <location>
        <position position="201"/>
    </location>
</feature>
<keyword evidence="2 6" id="KW-0645">Protease</keyword>
<dbReference type="Pfam" id="PF00082">
    <property type="entry name" value="Peptidase_S8"/>
    <property type="match status" value="1"/>
</dbReference>
<dbReference type="InterPro" id="IPR036852">
    <property type="entry name" value="Peptidase_S8/S53_dom_sf"/>
</dbReference>
<dbReference type="GO" id="GO:0006508">
    <property type="term" value="P:proteolysis"/>
    <property type="evidence" value="ECO:0007669"/>
    <property type="project" value="UniProtKB-KW"/>
</dbReference>
<feature type="active site" description="Charge relay system" evidence="5 6">
    <location>
        <position position="145"/>
    </location>
</feature>
<evidence type="ECO:0000256" key="2">
    <source>
        <dbReference type="ARBA" id="ARBA00022670"/>
    </source>
</evidence>
<sequence length="456" mass="46820">MRALLLGLAALLLVPQAASAEDVIVRYRDATPADTRADLRRAAEAERARALALPDTELLRPGAGIPARDLVARLERSPAVLYAEPDARRTTFATPRDPGFGQQWGLLNTGQAVNRVAGTPGADVRAPEAWDVTTGSASVLVAVADTGIDAGHPDLSGNLYSNPGEVGRLAGIDDDGNGFVDDLRGWDFVERDATPQDGDGHGTHVAGTIAATGDNGMGVTGVAWRTSLLPLRVLGTDGTGTVSDVIDAYRYAARAGAKVINLSLGGYDASRAERDALASIPGVLIVTAAGNDGADVDLDADYRDIDLDGDGVSERVNVAESYPCEYDLPNVLCVAASDQNDRRPAFSNFGAQEVDLAAPGVSVLSTAVGGGTRLQSGTSMAAPHVSGAAALALAVRPSAGTSELRSVILDTSEPLPAFEGQLASSGRLDLAGLVRGEVRPAPTPTPAATPAPTPTP</sequence>
<feature type="chain" id="PRO_5026792691" description="Peptidase S8/S53 domain-containing protein" evidence="8">
    <location>
        <begin position="21"/>
        <end position="456"/>
    </location>
</feature>
<evidence type="ECO:0000313" key="10">
    <source>
        <dbReference type="EMBL" id="CAA9512776.1"/>
    </source>
</evidence>
<evidence type="ECO:0000256" key="4">
    <source>
        <dbReference type="ARBA" id="ARBA00022825"/>
    </source>
</evidence>
<feature type="active site" description="Charge relay system" evidence="5 6">
    <location>
        <position position="379"/>
    </location>
</feature>
<evidence type="ECO:0000256" key="1">
    <source>
        <dbReference type="ARBA" id="ARBA00011073"/>
    </source>
</evidence>
<dbReference type="AlphaFoldDB" id="A0A6J4T3X0"/>
<dbReference type="PANTHER" id="PTHR43399">
    <property type="entry name" value="SUBTILISIN-RELATED"/>
    <property type="match status" value="1"/>
</dbReference>
<accession>A0A6J4T3X0</accession>
<gene>
    <name evidence="10" type="ORF">AVDCRST_MAG30-2583</name>
</gene>
<feature type="region of interest" description="Disordered" evidence="7">
    <location>
        <begin position="437"/>
        <end position="456"/>
    </location>
</feature>
<evidence type="ECO:0000256" key="8">
    <source>
        <dbReference type="SAM" id="SignalP"/>
    </source>
</evidence>
<evidence type="ECO:0000256" key="3">
    <source>
        <dbReference type="ARBA" id="ARBA00022801"/>
    </source>
</evidence>
<dbReference type="CDD" id="cd07473">
    <property type="entry name" value="Peptidases_S8_Subtilisin_like"/>
    <property type="match status" value="1"/>
</dbReference>
<comment type="similarity">
    <text evidence="1 6">Belongs to the peptidase S8 family.</text>
</comment>
<feature type="non-terminal residue" evidence="10">
    <location>
        <position position="456"/>
    </location>
</feature>
<dbReference type="PANTHER" id="PTHR43399:SF4">
    <property type="entry name" value="CELL WALL-ASSOCIATED PROTEASE"/>
    <property type="match status" value="1"/>
</dbReference>
<dbReference type="InterPro" id="IPR015500">
    <property type="entry name" value="Peptidase_S8_subtilisin-rel"/>
</dbReference>
<dbReference type="InterPro" id="IPR034204">
    <property type="entry name" value="PfSUB1-like_cat_dom"/>
</dbReference>
<dbReference type="PROSITE" id="PS00137">
    <property type="entry name" value="SUBTILASE_HIS"/>
    <property type="match status" value="1"/>
</dbReference>
<dbReference type="GO" id="GO:0004252">
    <property type="term" value="F:serine-type endopeptidase activity"/>
    <property type="evidence" value="ECO:0007669"/>
    <property type="project" value="UniProtKB-UniRule"/>
</dbReference>
<reference evidence="10" key="1">
    <citation type="submission" date="2020-02" db="EMBL/GenBank/DDBJ databases">
        <authorList>
            <person name="Meier V. D."/>
        </authorList>
    </citation>
    <scope>NUCLEOTIDE SEQUENCE</scope>
    <source>
        <strain evidence="10">AVDCRST_MAG30</strain>
    </source>
</reference>
<evidence type="ECO:0000256" key="7">
    <source>
        <dbReference type="SAM" id="MobiDB-lite"/>
    </source>
</evidence>
<protein>
    <recommendedName>
        <fullName evidence="9">Peptidase S8/S53 domain-containing protein</fullName>
    </recommendedName>
</protein>
<keyword evidence="4 6" id="KW-0720">Serine protease</keyword>
<dbReference type="InterPro" id="IPR023828">
    <property type="entry name" value="Peptidase_S8_Ser-AS"/>
</dbReference>
<name>A0A6J4T3X0_9ACTN</name>
<proteinExistence type="inferred from homology"/>
<dbReference type="PROSITE" id="PS51892">
    <property type="entry name" value="SUBTILASE"/>
    <property type="match status" value="1"/>
</dbReference>
<dbReference type="PROSITE" id="PS00138">
    <property type="entry name" value="SUBTILASE_SER"/>
    <property type="match status" value="1"/>
</dbReference>
<dbReference type="SUPFAM" id="SSF52743">
    <property type="entry name" value="Subtilisin-like"/>
    <property type="match status" value="1"/>
</dbReference>
<keyword evidence="8" id="KW-0732">Signal</keyword>
<evidence type="ECO:0000259" key="9">
    <source>
        <dbReference type="Pfam" id="PF00082"/>
    </source>
</evidence>
<dbReference type="PRINTS" id="PR00723">
    <property type="entry name" value="SUBTILISIN"/>
</dbReference>
<dbReference type="InterPro" id="IPR051048">
    <property type="entry name" value="Peptidase_S8/S53_subtilisin"/>
</dbReference>
<dbReference type="Gene3D" id="3.40.50.200">
    <property type="entry name" value="Peptidase S8/S53 domain"/>
    <property type="match status" value="1"/>
</dbReference>
<keyword evidence="3 6" id="KW-0378">Hydrolase</keyword>